<feature type="domain" description="Peptidase S9 prolyl oligopeptidase catalytic" evidence="2">
    <location>
        <begin position="634"/>
        <end position="789"/>
    </location>
</feature>
<keyword evidence="1" id="KW-0378">Hydrolase</keyword>
<name>A0A381X577_9ZZZZ</name>
<dbReference type="Pfam" id="PF00326">
    <property type="entry name" value="Peptidase_S9"/>
    <property type="match status" value="1"/>
</dbReference>
<dbReference type="GO" id="GO:0006508">
    <property type="term" value="P:proteolysis"/>
    <property type="evidence" value="ECO:0007669"/>
    <property type="project" value="InterPro"/>
</dbReference>
<dbReference type="SUPFAM" id="SSF53474">
    <property type="entry name" value="alpha/beta-Hydrolases"/>
    <property type="match status" value="1"/>
</dbReference>
<dbReference type="GO" id="GO:0004252">
    <property type="term" value="F:serine-type endopeptidase activity"/>
    <property type="evidence" value="ECO:0007669"/>
    <property type="project" value="TreeGrafter"/>
</dbReference>
<accession>A0A381X577</accession>
<dbReference type="AlphaFoldDB" id="A0A381X577"/>
<evidence type="ECO:0000313" key="3">
    <source>
        <dbReference type="EMBL" id="SVA59790.1"/>
    </source>
</evidence>
<dbReference type="SUPFAM" id="SSF82171">
    <property type="entry name" value="DPP6 N-terminal domain-like"/>
    <property type="match status" value="1"/>
</dbReference>
<sequence length="802" mass="92043">MKKIILLLLAYFPVLSQDYKVPPDVIRSLIDADPQPTISLTREGDLALVLFRDGYRSIDELAKDELRIAGTRLDPVRYTSSRMTYYKSFSLIDIKSGDNISLEFPVDGKFSFFQWSPDEEKVAYANTTDKGVELWVLDIKSKKSQKVSQRYINDILNSPFQWFNSSNEILASLRCNIEKPNISSVPTGPIIQETTNQNAPSRTYQDLIKNKNDEILFEHYACVELHKITLNGSSEMIQEGMIKDYDLSPDQNYLLTKIINKPFSYLVPYYRFPYTVSTKNLDNNSIEIIANIPIDEVRPKGFDATREGIRSVSWRNDLGSELYWVEANDGGDPKIKTDHRDIVYTLSSPFNTEKKELVRTKLRFRNIIWGIGDEAIMGERLWKNRNEITSLLDTDSRSVKKVLFDRQYDDIYSDPGAPVLSPNIFNRNVVDIKKNSFYMIGQGGSPEGYRPFLSQFNLKTLESKILFRSEAPYYERPLKLTGSDSKTLITSRESKSDNPNYFIRNLNSKNIKQITYFENPYKKLEHLKKEVINYKRDDGIDLSSVVYTLESYDPVKEGRLPVLIWAYPREYTSKKVASQVRTSPYRFTRISYGSPIFWALRGYAVMASTEMPIVGFDGDQPNDSFRDQLVMNAKAAIDKISDMGIGDRDRVGVGGHSYGAFMTANLLAHSDLFAAGIARSGAYNRTLTPFGFQREERTYWEAPELYNYMSPFMHADKVNEPLLLIHGEEDNNSGTFPVQSVRFFNAIKGHGGTSKLVMLPKESHGYRAKESILHMLYEMDSWLERYVKNKNVKPDNVKLKIN</sequence>
<dbReference type="Gene3D" id="3.40.50.1820">
    <property type="entry name" value="alpha/beta hydrolase"/>
    <property type="match status" value="1"/>
</dbReference>
<dbReference type="PANTHER" id="PTHR42776:SF28">
    <property type="entry name" value="GLUTAMYL ENDOPEPTIDASE, CHLOROPLASTIC-RELATED"/>
    <property type="match status" value="1"/>
</dbReference>
<evidence type="ECO:0000256" key="1">
    <source>
        <dbReference type="ARBA" id="ARBA00022801"/>
    </source>
</evidence>
<evidence type="ECO:0000259" key="2">
    <source>
        <dbReference type="Pfam" id="PF00326"/>
    </source>
</evidence>
<protein>
    <recommendedName>
        <fullName evidence="2">Peptidase S9 prolyl oligopeptidase catalytic domain-containing protein</fullName>
    </recommendedName>
</protein>
<dbReference type="EMBL" id="UINC01013930">
    <property type="protein sequence ID" value="SVA59790.1"/>
    <property type="molecule type" value="Genomic_DNA"/>
</dbReference>
<gene>
    <name evidence="3" type="ORF">METZ01_LOCUS112644</name>
</gene>
<organism evidence="3">
    <name type="scientific">marine metagenome</name>
    <dbReference type="NCBI Taxonomy" id="408172"/>
    <lineage>
        <taxon>unclassified sequences</taxon>
        <taxon>metagenomes</taxon>
        <taxon>ecological metagenomes</taxon>
    </lineage>
</organism>
<dbReference type="InterPro" id="IPR029058">
    <property type="entry name" value="AB_hydrolase_fold"/>
</dbReference>
<proteinExistence type="predicted"/>
<dbReference type="InterPro" id="IPR001375">
    <property type="entry name" value="Peptidase_S9_cat"/>
</dbReference>
<dbReference type="PANTHER" id="PTHR42776">
    <property type="entry name" value="SERINE PEPTIDASE S9 FAMILY MEMBER"/>
    <property type="match status" value="1"/>
</dbReference>
<reference evidence="3" key="1">
    <citation type="submission" date="2018-05" db="EMBL/GenBank/DDBJ databases">
        <authorList>
            <person name="Lanie J.A."/>
            <person name="Ng W.-L."/>
            <person name="Kazmierczak K.M."/>
            <person name="Andrzejewski T.M."/>
            <person name="Davidsen T.M."/>
            <person name="Wayne K.J."/>
            <person name="Tettelin H."/>
            <person name="Glass J.I."/>
            <person name="Rusch D."/>
            <person name="Podicherti R."/>
            <person name="Tsui H.-C.T."/>
            <person name="Winkler M.E."/>
        </authorList>
    </citation>
    <scope>NUCLEOTIDE SEQUENCE</scope>
</reference>